<evidence type="ECO:0000256" key="3">
    <source>
        <dbReference type="ARBA" id="ARBA00022727"/>
    </source>
</evidence>
<dbReference type="GO" id="GO:0006227">
    <property type="term" value="P:dUDP biosynthetic process"/>
    <property type="evidence" value="ECO:0007669"/>
    <property type="project" value="TreeGrafter"/>
</dbReference>
<comment type="similarity">
    <text evidence="1 7">Belongs to the thymidylate kinase family.</text>
</comment>
<evidence type="ECO:0000256" key="4">
    <source>
        <dbReference type="ARBA" id="ARBA00022741"/>
    </source>
</evidence>
<evidence type="ECO:0000256" key="6">
    <source>
        <dbReference type="ARBA" id="ARBA00022840"/>
    </source>
</evidence>
<comment type="catalytic activity">
    <reaction evidence="7">
        <text>dTMP + ATP = dTDP + ADP</text>
        <dbReference type="Rhea" id="RHEA:13517"/>
        <dbReference type="ChEBI" id="CHEBI:30616"/>
        <dbReference type="ChEBI" id="CHEBI:58369"/>
        <dbReference type="ChEBI" id="CHEBI:63528"/>
        <dbReference type="ChEBI" id="CHEBI:456216"/>
        <dbReference type="EC" id="2.7.4.9"/>
    </reaction>
</comment>
<evidence type="ECO:0000313" key="9">
    <source>
        <dbReference type="EMBL" id="ALI35047.1"/>
    </source>
</evidence>
<evidence type="ECO:0000256" key="1">
    <source>
        <dbReference type="ARBA" id="ARBA00009776"/>
    </source>
</evidence>
<dbReference type="CDD" id="cd01672">
    <property type="entry name" value="TMPK"/>
    <property type="match status" value="1"/>
</dbReference>
<keyword evidence="10" id="KW-1185">Reference proteome</keyword>
<protein>
    <recommendedName>
        <fullName evidence="7">Probable thymidylate kinase</fullName>
        <ecNumber evidence="7">2.7.4.9</ecNumber>
    </recommendedName>
    <alternativeName>
        <fullName evidence="7">dTMP kinase</fullName>
    </alternativeName>
</protein>
<dbReference type="InterPro" id="IPR018094">
    <property type="entry name" value="Thymidylate_kinase"/>
</dbReference>
<dbReference type="Pfam" id="PF02223">
    <property type="entry name" value="Thymidylate_kin"/>
    <property type="match status" value="1"/>
</dbReference>
<dbReference type="GO" id="GO:0005524">
    <property type="term" value="F:ATP binding"/>
    <property type="evidence" value="ECO:0007669"/>
    <property type="project" value="UniProtKB-UniRule"/>
</dbReference>
<dbReference type="EMBL" id="CP012850">
    <property type="protein sequence ID" value="ALI35047.1"/>
    <property type="molecule type" value="Genomic_DNA"/>
</dbReference>
<dbReference type="EC" id="2.7.4.9" evidence="7"/>
<dbReference type="PANTHER" id="PTHR10344:SF1">
    <property type="entry name" value="THYMIDYLATE KINASE"/>
    <property type="match status" value="1"/>
</dbReference>
<dbReference type="GeneID" id="60420972"/>
<name>A0A654LVN9_9ARCH</name>
<evidence type="ECO:0000259" key="8">
    <source>
        <dbReference type="Pfam" id="PF02223"/>
    </source>
</evidence>
<dbReference type="KEGG" id="taa:NMY3_00838"/>
<accession>A0A654LVN9</accession>
<evidence type="ECO:0000256" key="7">
    <source>
        <dbReference type="HAMAP-Rule" id="MF_00165"/>
    </source>
</evidence>
<dbReference type="RefSeq" id="WP_196817594.1">
    <property type="nucleotide sequence ID" value="NZ_CP012850.1"/>
</dbReference>
<dbReference type="HAMAP" id="MF_00165">
    <property type="entry name" value="Thymidylate_kinase"/>
    <property type="match status" value="1"/>
</dbReference>
<dbReference type="Gene3D" id="3.40.50.300">
    <property type="entry name" value="P-loop containing nucleotide triphosphate hydrolases"/>
    <property type="match status" value="1"/>
</dbReference>
<keyword evidence="3 7" id="KW-0545">Nucleotide biosynthesis</keyword>
<dbReference type="NCBIfam" id="TIGR00041">
    <property type="entry name" value="DTMP_kinase"/>
    <property type="match status" value="1"/>
</dbReference>
<feature type="domain" description="Thymidylate kinase-like" evidence="8">
    <location>
        <begin position="24"/>
        <end position="214"/>
    </location>
</feature>
<keyword evidence="4 7" id="KW-0547">Nucleotide-binding</keyword>
<organism evidence="9 10">
    <name type="scientific">Candidatus Nitrosocosmicus oleophilus</name>
    <dbReference type="NCBI Taxonomy" id="1353260"/>
    <lineage>
        <taxon>Archaea</taxon>
        <taxon>Nitrososphaerota</taxon>
        <taxon>Nitrososphaeria</taxon>
        <taxon>Nitrososphaerales</taxon>
        <taxon>Nitrososphaeraceae</taxon>
        <taxon>Candidatus Nitrosocosmicus</taxon>
    </lineage>
</organism>
<dbReference type="AlphaFoldDB" id="A0A654LVN9"/>
<dbReference type="GO" id="GO:0006233">
    <property type="term" value="P:dTDP biosynthetic process"/>
    <property type="evidence" value="ECO:0007669"/>
    <property type="project" value="InterPro"/>
</dbReference>
<evidence type="ECO:0000256" key="2">
    <source>
        <dbReference type="ARBA" id="ARBA00022679"/>
    </source>
</evidence>
<reference evidence="10" key="1">
    <citation type="submission" date="2015-10" db="EMBL/GenBank/DDBJ databases">
        <title>Niche specialization of a soil ammonia-oxidizing archaeon, Candidatus Nitrosocosmicus oleophilus.</title>
        <authorList>
            <person name="Jung M.-Y."/>
            <person name="Rhee S.-K."/>
        </authorList>
    </citation>
    <scope>NUCLEOTIDE SEQUENCE [LARGE SCALE GENOMIC DNA]</scope>
    <source>
        <strain evidence="10">MY3</strain>
    </source>
</reference>
<dbReference type="Proteomes" id="UP000058925">
    <property type="component" value="Chromosome"/>
</dbReference>
<evidence type="ECO:0000313" key="10">
    <source>
        <dbReference type="Proteomes" id="UP000058925"/>
    </source>
</evidence>
<dbReference type="InterPro" id="IPR039430">
    <property type="entry name" value="Thymidylate_kin-like_dom"/>
</dbReference>
<dbReference type="PANTHER" id="PTHR10344">
    <property type="entry name" value="THYMIDYLATE KINASE"/>
    <property type="match status" value="1"/>
</dbReference>
<dbReference type="SUPFAM" id="SSF52540">
    <property type="entry name" value="P-loop containing nucleoside triphosphate hydrolases"/>
    <property type="match status" value="1"/>
</dbReference>
<dbReference type="InterPro" id="IPR027417">
    <property type="entry name" value="P-loop_NTPase"/>
</dbReference>
<dbReference type="GO" id="GO:0006235">
    <property type="term" value="P:dTTP biosynthetic process"/>
    <property type="evidence" value="ECO:0007669"/>
    <property type="project" value="UniProtKB-UniRule"/>
</dbReference>
<dbReference type="OrthoDB" id="43083at2157"/>
<sequence>MVQVIGNNNPNNIKNDESGVLIVVEGIDGSGKSTQIHLVDRWLNSKGYDVFFTEWNSSETVREITSKGKKKARLTPMTFSLLHSTDFADRYEKNIYPLLRAGYIVLADRYIYTALARDTVRGCDKSWVRNMYSYARKPDLTFYFRVPIETAVNRIISGRPKLKHYEAGMDLGLSKDEYESYRIFQGRIVDEYESMVDDENFIVIDGTLEIEKQQNIVRRHVLRTLKLKNPIQGHILE</sequence>
<dbReference type="GO" id="GO:0004798">
    <property type="term" value="F:dTMP kinase activity"/>
    <property type="evidence" value="ECO:0007669"/>
    <property type="project" value="UniProtKB-UniRule"/>
</dbReference>
<evidence type="ECO:0000256" key="5">
    <source>
        <dbReference type="ARBA" id="ARBA00022777"/>
    </source>
</evidence>
<gene>
    <name evidence="9" type="primary">tmk_1</name>
    <name evidence="7" type="synonym">tmk</name>
    <name evidence="9" type="ORF">NMY3_00838</name>
</gene>
<keyword evidence="5 7" id="KW-0418">Kinase</keyword>
<feature type="binding site" evidence="7">
    <location>
        <begin position="26"/>
        <end position="33"/>
    </location>
    <ligand>
        <name>ATP</name>
        <dbReference type="ChEBI" id="CHEBI:30616"/>
    </ligand>
</feature>
<keyword evidence="6 7" id="KW-0067">ATP-binding</keyword>
<keyword evidence="2 7" id="KW-0808">Transferase</keyword>
<proteinExistence type="inferred from homology"/>
<dbReference type="GO" id="GO:0005737">
    <property type="term" value="C:cytoplasm"/>
    <property type="evidence" value="ECO:0007669"/>
    <property type="project" value="TreeGrafter"/>
</dbReference>